<sequence>MGCNLVKEGDMNAKISEVVRWDLINSATDEAQLATPGKDVNEQYEGVIKLLRANPLLNNSEKIQAEKNFTFIKDRENLIRLKKPTYPCEQCHRLGYTILFCEHCARERLERDFVNWTSGNEIIDRAIQQSQSMLPLPRYLIEWIPYTDLEDVKYKTKGGCAEILTATWKKGVILSFDNEKQEFERSPAGVVVLKKLLNSQDANEKFLEELKVHILLGSKGYTVATCYGVTRDPSTGEYVLVLANYEQDFGSYIKKSYDSVTWKDIYNIFYNISEDLYNMHRENLIHRDLHSKNVLKSAGNLFNLSDFGICGPANMGSSNVYGNLPFIAPEIFLKQPYTTASDIYSMGMLMYHATVGHPPFANCHHDLLLVSEVIAGIRPPDCISSQIPMGDIHEGQSATLVYKKGSSKLDEIQTEHIYEFQGDTLVCENIANSRMWKIEDIPKSPTVEHFHETPK</sequence>
<dbReference type="EMBL" id="CAJVPT010013151">
    <property type="protein sequence ID" value="CAG8593378.1"/>
    <property type="molecule type" value="Genomic_DNA"/>
</dbReference>
<proteinExistence type="predicted"/>
<reference evidence="1" key="1">
    <citation type="submission" date="2021-06" db="EMBL/GenBank/DDBJ databases">
        <authorList>
            <person name="Kallberg Y."/>
            <person name="Tangrot J."/>
            <person name="Rosling A."/>
        </authorList>
    </citation>
    <scope>NUCLEOTIDE SEQUENCE</scope>
    <source>
        <strain evidence="1">CL356</strain>
    </source>
</reference>
<name>A0ACA9MKS0_9GLOM</name>
<protein>
    <submittedName>
        <fullName evidence="1">15404_t:CDS:1</fullName>
    </submittedName>
</protein>
<gene>
    <name evidence="1" type="ORF">ACOLOM_LOCUS6409</name>
</gene>
<organism evidence="1 2">
    <name type="scientific">Acaulospora colombiana</name>
    <dbReference type="NCBI Taxonomy" id="27376"/>
    <lineage>
        <taxon>Eukaryota</taxon>
        <taxon>Fungi</taxon>
        <taxon>Fungi incertae sedis</taxon>
        <taxon>Mucoromycota</taxon>
        <taxon>Glomeromycotina</taxon>
        <taxon>Glomeromycetes</taxon>
        <taxon>Diversisporales</taxon>
        <taxon>Acaulosporaceae</taxon>
        <taxon>Acaulospora</taxon>
    </lineage>
</organism>
<accession>A0ACA9MKS0</accession>
<keyword evidence="2" id="KW-1185">Reference proteome</keyword>
<dbReference type="Proteomes" id="UP000789525">
    <property type="component" value="Unassembled WGS sequence"/>
</dbReference>
<evidence type="ECO:0000313" key="1">
    <source>
        <dbReference type="EMBL" id="CAG8593378.1"/>
    </source>
</evidence>
<feature type="non-terminal residue" evidence="1">
    <location>
        <position position="455"/>
    </location>
</feature>
<comment type="caution">
    <text evidence="1">The sequence shown here is derived from an EMBL/GenBank/DDBJ whole genome shotgun (WGS) entry which is preliminary data.</text>
</comment>
<evidence type="ECO:0000313" key="2">
    <source>
        <dbReference type="Proteomes" id="UP000789525"/>
    </source>
</evidence>